<name>A0A0C3N9M5_PISTI</name>
<protein>
    <submittedName>
        <fullName evidence="1">Uncharacterized protein</fullName>
    </submittedName>
</protein>
<dbReference type="HOGENOM" id="CLU_117787_0_0_1"/>
<reference evidence="1 2" key="1">
    <citation type="submission" date="2014-04" db="EMBL/GenBank/DDBJ databases">
        <authorList>
            <consortium name="DOE Joint Genome Institute"/>
            <person name="Kuo A."/>
            <person name="Kohler A."/>
            <person name="Costa M.D."/>
            <person name="Nagy L.G."/>
            <person name="Floudas D."/>
            <person name="Copeland A."/>
            <person name="Barry K.W."/>
            <person name="Cichocki N."/>
            <person name="Veneault-Fourrey C."/>
            <person name="LaButti K."/>
            <person name="Lindquist E.A."/>
            <person name="Lipzen A."/>
            <person name="Lundell T."/>
            <person name="Morin E."/>
            <person name="Murat C."/>
            <person name="Sun H."/>
            <person name="Tunlid A."/>
            <person name="Henrissat B."/>
            <person name="Grigoriev I.V."/>
            <person name="Hibbett D.S."/>
            <person name="Martin F."/>
            <person name="Nordberg H.P."/>
            <person name="Cantor M.N."/>
            <person name="Hua S.X."/>
        </authorList>
    </citation>
    <scope>NUCLEOTIDE SEQUENCE [LARGE SCALE GENOMIC DNA]</scope>
    <source>
        <strain evidence="1 2">Marx 270</strain>
    </source>
</reference>
<dbReference type="AlphaFoldDB" id="A0A0C3N9M5"/>
<keyword evidence="2" id="KW-1185">Reference proteome</keyword>
<dbReference type="InParanoid" id="A0A0C3N9M5"/>
<dbReference type="Proteomes" id="UP000054217">
    <property type="component" value="Unassembled WGS sequence"/>
</dbReference>
<sequence length="197" mass="21445">MLFLFACGSVVRHEASLTNIQDTIVHLGFSSAVAFDAEFLQPVLTSNLVNGIVERVYIEGYPIQMVLPEALADCTRLGGHSGVFLFTVETGATQRILTTIKYIWGHRDIRPWGQPLPIQCPRCAVILVEWKRVAVPHGQGGSQQFICMNGACGELTGEGPVSIHIAKLDNLKILKPGKCEGSAWLEIALGSRIFDSA</sequence>
<evidence type="ECO:0000313" key="2">
    <source>
        <dbReference type="Proteomes" id="UP000054217"/>
    </source>
</evidence>
<reference evidence="2" key="2">
    <citation type="submission" date="2015-01" db="EMBL/GenBank/DDBJ databases">
        <title>Evolutionary Origins and Diversification of the Mycorrhizal Mutualists.</title>
        <authorList>
            <consortium name="DOE Joint Genome Institute"/>
            <consortium name="Mycorrhizal Genomics Consortium"/>
            <person name="Kohler A."/>
            <person name="Kuo A."/>
            <person name="Nagy L.G."/>
            <person name="Floudas D."/>
            <person name="Copeland A."/>
            <person name="Barry K.W."/>
            <person name="Cichocki N."/>
            <person name="Veneault-Fourrey C."/>
            <person name="LaButti K."/>
            <person name="Lindquist E.A."/>
            <person name="Lipzen A."/>
            <person name="Lundell T."/>
            <person name="Morin E."/>
            <person name="Murat C."/>
            <person name="Riley R."/>
            <person name="Ohm R."/>
            <person name="Sun H."/>
            <person name="Tunlid A."/>
            <person name="Henrissat B."/>
            <person name="Grigoriev I.V."/>
            <person name="Hibbett D.S."/>
            <person name="Martin F."/>
        </authorList>
    </citation>
    <scope>NUCLEOTIDE SEQUENCE [LARGE SCALE GENOMIC DNA]</scope>
    <source>
        <strain evidence="2">Marx 270</strain>
    </source>
</reference>
<evidence type="ECO:0000313" key="1">
    <source>
        <dbReference type="EMBL" id="KIN92675.1"/>
    </source>
</evidence>
<dbReference type="OrthoDB" id="2652344at2759"/>
<organism evidence="1 2">
    <name type="scientific">Pisolithus tinctorius Marx 270</name>
    <dbReference type="NCBI Taxonomy" id="870435"/>
    <lineage>
        <taxon>Eukaryota</taxon>
        <taxon>Fungi</taxon>
        <taxon>Dikarya</taxon>
        <taxon>Basidiomycota</taxon>
        <taxon>Agaricomycotina</taxon>
        <taxon>Agaricomycetes</taxon>
        <taxon>Agaricomycetidae</taxon>
        <taxon>Boletales</taxon>
        <taxon>Sclerodermatineae</taxon>
        <taxon>Pisolithaceae</taxon>
        <taxon>Pisolithus</taxon>
    </lineage>
</organism>
<gene>
    <name evidence="1" type="ORF">M404DRAFT_36846</name>
</gene>
<dbReference type="EMBL" id="KN832495">
    <property type="protein sequence ID" value="KIN92675.1"/>
    <property type="molecule type" value="Genomic_DNA"/>
</dbReference>
<accession>A0A0C3N9M5</accession>
<proteinExistence type="predicted"/>